<comment type="caution">
    <text evidence="1">The sequence shown here is derived from an EMBL/GenBank/DDBJ whole genome shotgun (WGS) entry which is preliminary data.</text>
</comment>
<organism evidence="1 2">
    <name type="scientific">Mucilaginibacter gilvus</name>
    <dbReference type="NCBI Taxonomy" id="2305909"/>
    <lineage>
        <taxon>Bacteria</taxon>
        <taxon>Pseudomonadati</taxon>
        <taxon>Bacteroidota</taxon>
        <taxon>Sphingobacteriia</taxon>
        <taxon>Sphingobacteriales</taxon>
        <taxon>Sphingobacteriaceae</taxon>
        <taxon>Mucilaginibacter</taxon>
    </lineage>
</organism>
<accession>A0A3S3X7R1</accession>
<evidence type="ECO:0000313" key="2">
    <source>
        <dbReference type="Proteomes" id="UP000286701"/>
    </source>
</evidence>
<reference evidence="1 2" key="1">
    <citation type="submission" date="2019-01" db="EMBL/GenBank/DDBJ databases">
        <title>Mucilaginibacter antarcticum sp. nov., isolated from antarctic soil.</title>
        <authorList>
            <person name="Yan Y.-Q."/>
            <person name="Du Z.-J."/>
        </authorList>
    </citation>
    <scope>NUCLEOTIDE SEQUENCE [LARGE SCALE GENOMIC DNA]</scope>
    <source>
        <strain evidence="1 2">F01003</strain>
    </source>
</reference>
<name>A0A3S3X7R1_9SPHI</name>
<dbReference type="PROSITE" id="PS51257">
    <property type="entry name" value="PROKAR_LIPOPROTEIN"/>
    <property type="match status" value="1"/>
</dbReference>
<keyword evidence="2" id="KW-1185">Reference proteome</keyword>
<sequence>MKRTLLFLSVIFTFASCSGWNPEYKQTVKDTITNRLKLNLPGAAGTKQQKAELCDCMVKVFEKTYPGELPTTGIPKDTLRKAFYHCCPWIQNL</sequence>
<proteinExistence type="predicted"/>
<dbReference type="Proteomes" id="UP000286701">
    <property type="component" value="Unassembled WGS sequence"/>
</dbReference>
<dbReference type="OrthoDB" id="2473397at2"/>
<dbReference type="EMBL" id="SBIW01000004">
    <property type="protein sequence ID" value="RWY52390.1"/>
    <property type="molecule type" value="Genomic_DNA"/>
</dbReference>
<protein>
    <recommendedName>
        <fullName evidence="3">Lipoprotein</fullName>
    </recommendedName>
</protein>
<dbReference type="RefSeq" id="WP_128533976.1">
    <property type="nucleotide sequence ID" value="NZ_SBIW01000004.1"/>
</dbReference>
<evidence type="ECO:0000313" key="1">
    <source>
        <dbReference type="EMBL" id="RWY52390.1"/>
    </source>
</evidence>
<dbReference type="AlphaFoldDB" id="A0A3S3X7R1"/>
<evidence type="ECO:0008006" key="3">
    <source>
        <dbReference type="Google" id="ProtNLM"/>
    </source>
</evidence>
<gene>
    <name evidence="1" type="ORF">EPL05_10800</name>
</gene>